<dbReference type="PANTHER" id="PTHR24321:SF8">
    <property type="entry name" value="ESTRADIOL 17-BETA-DEHYDROGENASE 8-RELATED"/>
    <property type="match status" value="1"/>
</dbReference>
<accession>W0A5U3</accession>
<evidence type="ECO:0000256" key="1">
    <source>
        <dbReference type="ARBA" id="ARBA00006484"/>
    </source>
</evidence>
<comment type="similarity">
    <text evidence="1">Belongs to the short-chain dehydrogenases/reductases (SDR) family.</text>
</comment>
<evidence type="ECO:0000313" key="6">
    <source>
        <dbReference type="Proteomes" id="UP000018851"/>
    </source>
</evidence>
<dbReference type="PRINTS" id="PR00080">
    <property type="entry name" value="SDRFAMILY"/>
</dbReference>
<gene>
    <name evidence="5" type="ORF">NX02_03360</name>
</gene>
<dbReference type="CDD" id="cd05233">
    <property type="entry name" value="SDR_c"/>
    <property type="match status" value="1"/>
</dbReference>
<evidence type="ECO:0000259" key="4">
    <source>
        <dbReference type="SMART" id="SM00822"/>
    </source>
</evidence>
<dbReference type="InterPro" id="IPR002347">
    <property type="entry name" value="SDR_fam"/>
</dbReference>
<reference evidence="5 6" key="1">
    <citation type="submission" date="2013-07" db="EMBL/GenBank/DDBJ databases">
        <title>Completed genome of Sphingomonas sanxanigenens NX02.</title>
        <authorList>
            <person name="Ma T."/>
            <person name="Huang H."/>
            <person name="Wu M."/>
            <person name="Li X."/>
            <person name="Li G."/>
        </authorList>
    </citation>
    <scope>NUCLEOTIDE SEQUENCE [LARGE SCALE GENOMIC DNA]</scope>
    <source>
        <strain evidence="5 6">NX02</strain>
    </source>
</reference>
<dbReference type="PROSITE" id="PS00061">
    <property type="entry name" value="ADH_SHORT"/>
    <property type="match status" value="1"/>
</dbReference>
<evidence type="ECO:0000256" key="2">
    <source>
        <dbReference type="ARBA" id="ARBA00023002"/>
    </source>
</evidence>
<dbReference type="FunFam" id="3.40.50.720:FF:000084">
    <property type="entry name" value="Short-chain dehydrogenase reductase"/>
    <property type="match status" value="1"/>
</dbReference>
<dbReference type="PRINTS" id="PR00081">
    <property type="entry name" value="GDHRDH"/>
</dbReference>
<proteinExistence type="inferred from homology"/>
<feature type="domain" description="Ketoreductase" evidence="4">
    <location>
        <begin position="3"/>
        <end position="183"/>
    </location>
</feature>
<dbReference type="NCBIfam" id="NF005559">
    <property type="entry name" value="PRK07231.1"/>
    <property type="match status" value="1"/>
</dbReference>
<dbReference type="EMBL" id="CP006644">
    <property type="protein sequence ID" value="AHE52426.1"/>
    <property type="molecule type" value="Genomic_DNA"/>
</dbReference>
<dbReference type="eggNOG" id="COG1028">
    <property type="taxonomic scope" value="Bacteria"/>
</dbReference>
<dbReference type="Pfam" id="PF13561">
    <property type="entry name" value="adh_short_C2"/>
    <property type="match status" value="1"/>
</dbReference>
<dbReference type="STRING" id="1123269.NX02_03360"/>
<name>W0A5U3_9SPHN</name>
<evidence type="ECO:0000256" key="3">
    <source>
        <dbReference type="ARBA" id="ARBA00023027"/>
    </source>
</evidence>
<dbReference type="SMART" id="SM00822">
    <property type="entry name" value="PKS_KR"/>
    <property type="match status" value="1"/>
</dbReference>
<dbReference type="SUPFAM" id="SSF51735">
    <property type="entry name" value="NAD(P)-binding Rossmann-fold domains"/>
    <property type="match status" value="1"/>
</dbReference>
<dbReference type="HOGENOM" id="CLU_010194_1_2_5"/>
<dbReference type="Proteomes" id="UP000018851">
    <property type="component" value="Chromosome"/>
</dbReference>
<keyword evidence="3" id="KW-0520">NAD</keyword>
<evidence type="ECO:0000313" key="5">
    <source>
        <dbReference type="EMBL" id="AHE52426.1"/>
    </source>
</evidence>
<dbReference type="KEGG" id="ssan:NX02_03360"/>
<dbReference type="InterPro" id="IPR020904">
    <property type="entry name" value="Sc_DH/Rdtase_CS"/>
</dbReference>
<dbReference type="OrthoDB" id="9809287at2"/>
<keyword evidence="2" id="KW-0560">Oxidoreductase</keyword>
<dbReference type="GO" id="GO:0016491">
    <property type="term" value="F:oxidoreductase activity"/>
    <property type="evidence" value="ECO:0007669"/>
    <property type="project" value="UniProtKB-KW"/>
</dbReference>
<dbReference type="PATRIC" id="fig|1123269.5.peg.656"/>
<keyword evidence="6" id="KW-1185">Reference proteome</keyword>
<dbReference type="RefSeq" id="WP_025290738.1">
    <property type="nucleotide sequence ID" value="NZ_CP006644.1"/>
</dbReference>
<sequence length="253" mass="26599">MTKTIVITGATSGIGYATALAFAHTGANVAISGRRADRGADAVAEIERLGGTGWFQTTDVQDASQIEAFIAGAMQRFGPIDTLITNAGIEPPHVLPLAELSIEDVDAVLSTNLRGTLLTAKYAIPHLRRPGGSIITVSSLWGRQGGALLPVYSATKGGSESLTRALAVELGGDGIRVNGIAPGFIKTEMSDRFTQGRDMRHFYEFNVPLGRIGEADEIADAMVWLASDQASYVSGQTITVDGGHNIKMSVANL</sequence>
<dbReference type="PANTHER" id="PTHR24321">
    <property type="entry name" value="DEHYDROGENASES, SHORT CHAIN"/>
    <property type="match status" value="1"/>
</dbReference>
<organism evidence="5 6">
    <name type="scientific">Sphingomonas sanxanigenens DSM 19645 = NX02</name>
    <dbReference type="NCBI Taxonomy" id="1123269"/>
    <lineage>
        <taxon>Bacteria</taxon>
        <taxon>Pseudomonadati</taxon>
        <taxon>Pseudomonadota</taxon>
        <taxon>Alphaproteobacteria</taxon>
        <taxon>Sphingomonadales</taxon>
        <taxon>Sphingomonadaceae</taxon>
        <taxon>Sphingomonas</taxon>
    </lineage>
</organism>
<protein>
    <recommendedName>
        <fullName evidence="4">Ketoreductase domain-containing protein</fullName>
    </recommendedName>
</protein>
<dbReference type="AlphaFoldDB" id="W0A5U3"/>
<dbReference type="InterPro" id="IPR036291">
    <property type="entry name" value="NAD(P)-bd_dom_sf"/>
</dbReference>
<dbReference type="Gene3D" id="3.40.50.720">
    <property type="entry name" value="NAD(P)-binding Rossmann-like Domain"/>
    <property type="match status" value="1"/>
</dbReference>
<dbReference type="InterPro" id="IPR057326">
    <property type="entry name" value="KR_dom"/>
</dbReference>